<dbReference type="InterPro" id="IPR006427">
    <property type="entry name" value="Portal_HK97"/>
</dbReference>
<reference evidence="2" key="1">
    <citation type="submission" date="2017-02" db="EMBL/GenBank/DDBJ databases">
        <authorList>
            <person name="Varghese N."/>
            <person name="Submissions S."/>
        </authorList>
    </citation>
    <scope>NUCLEOTIDE SEQUENCE [LARGE SCALE GENOMIC DNA]</scope>
    <source>
        <strain evidence="2">SM117</strain>
    </source>
</reference>
<name>A0A1U6HEY5_9SPHN</name>
<gene>
    <name evidence="1" type="ORF">SAMN06295987_102282</name>
</gene>
<evidence type="ECO:0000313" key="1">
    <source>
        <dbReference type="EMBL" id="SLJ94344.1"/>
    </source>
</evidence>
<dbReference type="InterPro" id="IPR006944">
    <property type="entry name" value="Phage/GTA_portal"/>
</dbReference>
<dbReference type="EMBL" id="FVZE01000002">
    <property type="protein sequence ID" value="SLJ94344.1"/>
    <property type="molecule type" value="Genomic_DNA"/>
</dbReference>
<dbReference type="AlphaFoldDB" id="A0A1U6HEY5"/>
<organism evidence="1 2">
    <name type="scientific">Novosphingobium mathurense</name>
    <dbReference type="NCBI Taxonomy" id="428990"/>
    <lineage>
        <taxon>Bacteria</taxon>
        <taxon>Pseudomonadati</taxon>
        <taxon>Pseudomonadota</taxon>
        <taxon>Alphaproteobacteria</taxon>
        <taxon>Sphingomonadales</taxon>
        <taxon>Sphingomonadaceae</taxon>
        <taxon>Novosphingobium</taxon>
    </lineage>
</organism>
<sequence length="387" mass="41254">MSFIDTLLAAFKGESTRAPLARGPASPWFFADGGGGRTPFEYNLAVRQAYLDNPVAQRAVRLVAEGIAGAPLQAPDPGPIALVTATSAGQSLLETIVSHLLLHGNAYVQVIKDARGRPAELFALRPERMTILAGDDGWPSAFTYAVAGRQLAIPLLDEDASPNLIHIRHFHPADDHYGAGCLTAAHEAIATHNAASHWNRQLLENAARPSGALVYEAGDGNGLTSDQFDRLRSELSSAFAGSGNAGRPMLLEGGLKWQAMALSPADMDFATLKAAAARDIALAFGVPPMLLGLPGDSTYANYREANRALWRLTLLPLAAKMLAAIGEGLEPWFPDAALTIDLDRIPALAEDRERLWAQVGAADFLAPSEKRALLGLPERPNHAEAEQ</sequence>
<dbReference type="Proteomes" id="UP000190989">
    <property type="component" value="Unassembled WGS sequence"/>
</dbReference>
<keyword evidence="2" id="KW-1185">Reference proteome</keyword>
<dbReference type="RefSeq" id="WP_079730034.1">
    <property type="nucleotide sequence ID" value="NZ_FVZE01000002.1"/>
</dbReference>
<dbReference type="Pfam" id="PF04860">
    <property type="entry name" value="Phage_portal"/>
    <property type="match status" value="1"/>
</dbReference>
<evidence type="ECO:0000313" key="2">
    <source>
        <dbReference type="Proteomes" id="UP000190989"/>
    </source>
</evidence>
<dbReference type="STRING" id="428990.SAMN06295987_102282"/>
<dbReference type="NCBIfam" id="TIGR01537">
    <property type="entry name" value="portal_HK97"/>
    <property type="match status" value="1"/>
</dbReference>
<protein>
    <submittedName>
        <fullName evidence="1">Phage portal protein, HK97 family</fullName>
    </submittedName>
</protein>
<proteinExistence type="predicted"/>
<accession>A0A1U6HEY5</accession>